<accession>A0A1B1N6Z4</accession>
<dbReference type="OrthoDB" id="1737435at2"/>
<protein>
    <submittedName>
        <fullName evidence="1">Uncharacterized protein</fullName>
    </submittedName>
</protein>
<reference evidence="1 2" key="1">
    <citation type="submission" date="2016-01" db="EMBL/GenBank/DDBJ databases">
        <title>Complete Genome Sequence of Paenibacillus yonginensis DCY84, a novel Plant Growth-Promoting Bacteria with Elicitation of Induced Systemic Resistance.</title>
        <authorList>
            <person name="Kim Y.J."/>
            <person name="Yang D.C."/>
            <person name="Sukweenadhi J."/>
        </authorList>
    </citation>
    <scope>NUCLEOTIDE SEQUENCE [LARGE SCALE GENOMIC DNA]</scope>
    <source>
        <strain evidence="1 2">DCY84</strain>
    </source>
</reference>
<dbReference type="STRING" id="1462996.AWM70_10970"/>
<evidence type="ECO:0000313" key="2">
    <source>
        <dbReference type="Proteomes" id="UP000092573"/>
    </source>
</evidence>
<organism evidence="1 2">
    <name type="scientific">Paenibacillus yonginensis</name>
    <dbReference type="NCBI Taxonomy" id="1462996"/>
    <lineage>
        <taxon>Bacteria</taxon>
        <taxon>Bacillati</taxon>
        <taxon>Bacillota</taxon>
        <taxon>Bacilli</taxon>
        <taxon>Bacillales</taxon>
        <taxon>Paenibacillaceae</taxon>
        <taxon>Paenibacillus</taxon>
    </lineage>
</organism>
<keyword evidence="2" id="KW-1185">Reference proteome</keyword>
<gene>
    <name evidence="1" type="ORF">AWM70_10970</name>
</gene>
<dbReference type="Proteomes" id="UP000092573">
    <property type="component" value="Chromosome"/>
</dbReference>
<sequence>MNDLPSRVEMEKFYPSDRIHPAEIIRKGTSIPFKVIKEDPEYVRPVYDKRWHSTYSGGRWSYIPLRMYYALHRLFPAYDIGLSEQYTFQGDVGITFPFFQHDTKLDLYMVVFQTSVNKVYTLGNQVVVAGKPKRNGVEVITITTADLHPSNKKEMLLVQLTTAPGDELDDALIPYVEPDFWLKQKQKSRGN</sequence>
<name>A0A1B1N6Z4_9BACL</name>
<dbReference type="EMBL" id="CP014167">
    <property type="protein sequence ID" value="ANS77198.1"/>
    <property type="molecule type" value="Genomic_DNA"/>
</dbReference>
<dbReference type="AlphaFoldDB" id="A0A1B1N6Z4"/>
<evidence type="ECO:0000313" key="1">
    <source>
        <dbReference type="EMBL" id="ANS77198.1"/>
    </source>
</evidence>
<dbReference type="KEGG" id="pyg:AWM70_10970"/>
<proteinExistence type="predicted"/>